<dbReference type="InterPro" id="IPR000594">
    <property type="entry name" value="ThiF_NAD_FAD-bd"/>
</dbReference>
<evidence type="ECO:0000259" key="2">
    <source>
        <dbReference type="PROSITE" id="PS50206"/>
    </source>
</evidence>
<dbReference type="SUPFAM" id="SSF52821">
    <property type="entry name" value="Rhodanese/Cell cycle control phosphatase"/>
    <property type="match status" value="1"/>
</dbReference>
<comment type="caution">
    <text evidence="3">The sequence shown here is derived from an EMBL/GenBank/DDBJ whole genome shotgun (WGS) entry which is preliminary data.</text>
</comment>
<dbReference type="PROSITE" id="PS50206">
    <property type="entry name" value="RHODANESE_3"/>
    <property type="match status" value="1"/>
</dbReference>
<dbReference type="CDD" id="cd00757">
    <property type="entry name" value="ThiF_MoeB_HesA_family"/>
    <property type="match status" value="1"/>
</dbReference>
<name>A0A9W6Z9R6_9STRA</name>
<evidence type="ECO:0000256" key="1">
    <source>
        <dbReference type="SAM" id="SignalP"/>
    </source>
</evidence>
<dbReference type="Gene3D" id="3.40.50.720">
    <property type="entry name" value="NAD(P)-binding Rossmann-like Domain"/>
    <property type="match status" value="1"/>
</dbReference>
<dbReference type="GO" id="GO:0016779">
    <property type="term" value="F:nucleotidyltransferase activity"/>
    <property type="evidence" value="ECO:0007669"/>
    <property type="project" value="TreeGrafter"/>
</dbReference>
<gene>
    <name evidence="3" type="ORF">TrLO_g868</name>
</gene>
<dbReference type="InterPro" id="IPR045886">
    <property type="entry name" value="ThiF/MoeB/HesA"/>
</dbReference>
<dbReference type="GO" id="GO:0004792">
    <property type="term" value="F:thiosulfate-cyanide sulfurtransferase activity"/>
    <property type="evidence" value="ECO:0007669"/>
    <property type="project" value="TreeGrafter"/>
</dbReference>
<dbReference type="Proteomes" id="UP001165122">
    <property type="component" value="Unassembled WGS sequence"/>
</dbReference>
<feature type="chain" id="PRO_5040838335" description="Rhodanese domain-containing protein" evidence="1">
    <location>
        <begin position="19"/>
        <end position="439"/>
    </location>
</feature>
<dbReference type="InterPro" id="IPR035985">
    <property type="entry name" value="Ubiquitin-activating_enz"/>
</dbReference>
<dbReference type="Pfam" id="PF00581">
    <property type="entry name" value="Rhodanese"/>
    <property type="match status" value="1"/>
</dbReference>
<evidence type="ECO:0000313" key="4">
    <source>
        <dbReference type="Proteomes" id="UP001165122"/>
    </source>
</evidence>
<sequence>MIALVLLLFALLLPSTLTLLPPAPPALPALPESSLTRYSRHLLLPTFGLENQKILSKSRVLVCGAGGLGSPLLQYLAAMGVGKLGVIDGDTVDLSNLQRQIIHGEGTVGVNKAVSAKKRIMEINSETNVQTWEEEMTSSNADRIMKEGWDVIVDGSDNFPTKYLLSDLSEMYGVPFIYGGVLGFDGQVSVFNYPPSIGPSYRDYLPDPPNPENIPSCAEGGVLGAVPGVIGMMQCVELVKVLVNTHVDAGGEGVRMGKVRDDLGKCDVKVYEALEGTWKSVVVERDQNREVPKELVDYVGFCRGFDAPAVEAPEGARTMDEAAYETVDTSSGEFTTIPPKEVLQRMLDGWNPYVIDVRIKPEEKIARLPFTDALIPHREVESTDLPLNRDVLFFCKGGVRSNKVCKRAVREFGLDNAIYEIEGGIMGWKKEIDDSIPKY</sequence>
<accession>A0A9W6Z9R6</accession>
<dbReference type="PANTHER" id="PTHR10953:SF102">
    <property type="entry name" value="ADENYLYLTRANSFERASE AND SULFURTRANSFERASE MOCS3"/>
    <property type="match status" value="1"/>
</dbReference>
<dbReference type="SUPFAM" id="SSF69572">
    <property type="entry name" value="Activating enzymes of the ubiquitin-like proteins"/>
    <property type="match status" value="1"/>
</dbReference>
<dbReference type="GO" id="GO:0005737">
    <property type="term" value="C:cytoplasm"/>
    <property type="evidence" value="ECO:0007669"/>
    <property type="project" value="TreeGrafter"/>
</dbReference>
<organism evidence="3 4">
    <name type="scientific">Triparma laevis f. longispina</name>
    <dbReference type="NCBI Taxonomy" id="1714387"/>
    <lineage>
        <taxon>Eukaryota</taxon>
        <taxon>Sar</taxon>
        <taxon>Stramenopiles</taxon>
        <taxon>Ochrophyta</taxon>
        <taxon>Bolidophyceae</taxon>
        <taxon>Parmales</taxon>
        <taxon>Triparmaceae</taxon>
        <taxon>Triparma</taxon>
    </lineage>
</organism>
<evidence type="ECO:0000313" key="3">
    <source>
        <dbReference type="EMBL" id="GMH48186.1"/>
    </source>
</evidence>
<dbReference type="OrthoDB" id="10261062at2759"/>
<protein>
    <recommendedName>
        <fullName evidence="2">Rhodanese domain-containing protein</fullName>
    </recommendedName>
</protein>
<feature type="signal peptide" evidence="1">
    <location>
        <begin position="1"/>
        <end position="18"/>
    </location>
</feature>
<keyword evidence="1" id="KW-0732">Signal</keyword>
<proteinExistence type="predicted"/>
<dbReference type="PANTHER" id="PTHR10953">
    <property type="entry name" value="UBIQUITIN-ACTIVATING ENZYME E1"/>
    <property type="match status" value="1"/>
</dbReference>
<dbReference type="EMBL" id="BRXW01000364">
    <property type="protein sequence ID" value="GMH48186.1"/>
    <property type="molecule type" value="Genomic_DNA"/>
</dbReference>
<reference evidence="4" key="1">
    <citation type="journal article" date="2023" name="Commun. Biol.">
        <title>Genome analysis of Parmales, the sister group of diatoms, reveals the evolutionary specialization of diatoms from phago-mixotrophs to photoautotrophs.</title>
        <authorList>
            <person name="Ban H."/>
            <person name="Sato S."/>
            <person name="Yoshikawa S."/>
            <person name="Yamada K."/>
            <person name="Nakamura Y."/>
            <person name="Ichinomiya M."/>
            <person name="Sato N."/>
            <person name="Blanc-Mathieu R."/>
            <person name="Endo H."/>
            <person name="Kuwata A."/>
            <person name="Ogata H."/>
        </authorList>
    </citation>
    <scope>NUCLEOTIDE SEQUENCE [LARGE SCALE GENOMIC DNA]</scope>
    <source>
        <strain evidence="4">NIES 3700</strain>
    </source>
</reference>
<dbReference type="GO" id="GO:0042292">
    <property type="term" value="F:URM1 activating enzyme activity"/>
    <property type="evidence" value="ECO:0007669"/>
    <property type="project" value="TreeGrafter"/>
</dbReference>
<keyword evidence="4" id="KW-1185">Reference proteome</keyword>
<dbReference type="AlphaFoldDB" id="A0A9W6Z9R6"/>
<dbReference type="InterPro" id="IPR001763">
    <property type="entry name" value="Rhodanese-like_dom"/>
</dbReference>
<dbReference type="InterPro" id="IPR036873">
    <property type="entry name" value="Rhodanese-like_dom_sf"/>
</dbReference>
<feature type="domain" description="Rhodanese" evidence="2">
    <location>
        <begin position="375"/>
        <end position="437"/>
    </location>
</feature>
<dbReference type="Gene3D" id="3.40.250.10">
    <property type="entry name" value="Rhodanese-like domain"/>
    <property type="match status" value="1"/>
</dbReference>
<dbReference type="Pfam" id="PF00899">
    <property type="entry name" value="ThiF"/>
    <property type="match status" value="1"/>
</dbReference>